<dbReference type="PANTHER" id="PTHR13302:SF8">
    <property type="entry name" value="CONSERVED OLIGOMERIC GOLGI COMPLEX SUBUNIT 3"/>
    <property type="match status" value="1"/>
</dbReference>
<name>A0ABD2PC53_9CUCU</name>
<organism evidence="2 3">
    <name type="scientific">Cryptolaemus montrouzieri</name>
    <dbReference type="NCBI Taxonomy" id="559131"/>
    <lineage>
        <taxon>Eukaryota</taxon>
        <taxon>Metazoa</taxon>
        <taxon>Ecdysozoa</taxon>
        <taxon>Arthropoda</taxon>
        <taxon>Hexapoda</taxon>
        <taxon>Insecta</taxon>
        <taxon>Pterygota</taxon>
        <taxon>Neoptera</taxon>
        <taxon>Endopterygota</taxon>
        <taxon>Coleoptera</taxon>
        <taxon>Polyphaga</taxon>
        <taxon>Cucujiformia</taxon>
        <taxon>Coccinelloidea</taxon>
        <taxon>Coccinellidae</taxon>
        <taxon>Scymninae</taxon>
        <taxon>Scymnini</taxon>
        <taxon>Cryptolaemus</taxon>
    </lineage>
</organism>
<feature type="domain" description="Conserved oligomeric Golgi complex subunit 3 C-terminal" evidence="1">
    <location>
        <begin position="91"/>
        <end position="432"/>
    </location>
</feature>
<reference evidence="2 3" key="1">
    <citation type="journal article" date="2021" name="BMC Biol.">
        <title>Horizontally acquired antibacterial genes associated with adaptive radiation of ladybird beetles.</title>
        <authorList>
            <person name="Li H.S."/>
            <person name="Tang X.F."/>
            <person name="Huang Y.H."/>
            <person name="Xu Z.Y."/>
            <person name="Chen M.L."/>
            <person name="Du X.Y."/>
            <person name="Qiu B.Y."/>
            <person name="Chen P.T."/>
            <person name="Zhang W."/>
            <person name="Slipinski A."/>
            <person name="Escalona H.E."/>
            <person name="Waterhouse R.M."/>
            <person name="Zwick A."/>
            <person name="Pang H."/>
        </authorList>
    </citation>
    <scope>NUCLEOTIDE SEQUENCE [LARGE SCALE GENOMIC DNA]</scope>
    <source>
        <strain evidence="2">SYSU2018</strain>
    </source>
</reference>
<dbReference type="InterPro" id="IPR048685">
    <property type="entry name" value="COG3_C"/>
</dbReference>
<evidence type="ECO:0000313" key="2">
    <source>
        <dbReference type="EMBL" id="KAL3288371.1"/>
    </source>
</evidence>
<proteinExistence type="predicted"/>
<dbReference type="Pfam" id="PF20671">
    <property type="entry name" value="COG3_C"/>
    <property type="match status" value="1"/>
</dbReference>
<dbReference type="EMBL" id="JABFTP020000185">
    <property type="protein sequence ID" value="KAL3288371.1"/>
    <property type="molecule type" value="Genomic_DNA"/>
</dbReference>
<gene>
    <name evidence="2" type="ORF">HHI36_002819</name>
</gene>
<keyword evidence="3" id="KW-1185">Reference proteome</keyword>
<sequence>MKSVNSKPFTDDLDRVIESITNLGMRLHYKEARIYKMKNESLLMSLLNEVHKLFYQVISEASRQIIDPENKSVDIADHVATNDLNAETSYSLYYGRFQSAAHKVSIIISYLEEKVNENENFQNTLMDCHKMYLAERLPLLTAAVSKALNEIKEKHKTDYSVLFRSCGLFIMKVCQDEGNCFHHFFKHISEQFENYIGTLCQNLYDILRPCLISINHIEVLSELCGILRKEMLNDKITSNHFLQKYVETINQLLEDVEERLVFRTNVFFQHDLLGYVPSTGDLAYPEKLIQMENIALELQEYHRSESRASIISLESQEVSNINTGAVNNFRSYTGNSPADLHGMWYPTVKRTLVCLSRLYFCLDRGTFQGLAQEALVICVKTVQNAANLISAKKSKIDGCLFQIKHLLIVREQISPFQVDFTIKEVSLDFSHVQEAAMHLINHRNRIFSFGSNNALLEFLLEGTPKVKEYLIDSRKEVDKQLKFSCEEFITHASNLLIGNLLQFSRNVQNFVKALELRENKETILLKTQNWATPEQISKLISEAQKNIKVKVPEIQKSMQLYLANRETEFILFRPIKNNVINAFINTEQILITHKYSPEDQLLAACPSAVQIGILISSVSLTSEAEKSASN</sequence>
<accession>A0ABD2PC53</accession>
<protein>
    <recommendedName>
        <fullName evidence="1">Conserved oligomeric Golgi complex subunit 3 C-terminal domain-containing protein</fullName>
    </recommendedName>
</protein>
<evidence type="ECO:0000259" key="1">
    <source>
        <dbReference type="Pfam" id="PF20671"/>
    </source>
</evidence>
<dbReference type="Proteomes" id="UP001516400">
    <property type="component" value="Unassembled WGS sequence"/>
</dbReference>
<comment type="caution">
    <text evidence="2">The sequence shown here is derived from an EMBL/GenBank/DDBJ whole genome shotgun (WGS) entry which is preliminary data.</text>
</comment>
<dbReference type="InterPro" id="IPR007265">
    <property type="entry name" value="COG_su3"/>
</dbReference>
<evidence type="ECO:0000313" key="3">
    <source>
        <dbReference type="Proteomes" id="UP001516400"/>
    </source>
</evidence>
<dbReference type="AlphaFoldDB" id="A0ABD2PC53"/>
<dbReference type="PANTHER" id="PTHR13302">
    <property type="entry name" value="CONSERVED OLIGOMERIC GOLGI COMPLEX COMPONENT 3"/>
    <property type="match status" value="1"/>
</dbReference>